<evidence type="ECO:0000313" key="2">
    <source>
        <dbReference type="Proteomes" id="UP000689195"/>
    </source>
</evidence>
<gene>
    <name evidence="1" type="ORF">PPENT_87.1.T0590193</name>
</gene>
<proteinExistence type="predicted"/>
<dbReference type="EMBL" id="CAJJDO010000059">
    <property type="protein sequence ID" value="CAD8173573.1"/>
    <property type="molecule type" value="Genomic_DNA"/>
</dbReference>
<organism evidence="1 2">
    <name type="scientific">Paramecium pentaurelia</name>
    <dbReference type="NCBI Taxonomy" id="43138"/>
    <lineage>
        <taxon>Eukaryota</taxon>
        <taxon>Sar</taxon>
        <taxon>Alveolata</taxon>
        <taxon>Ciliophora</taxon>
        <taxon>Intramacronucleata</taxon>
        <taxon>Oligohymenophorea</taxon>
        <taxon>Peniculida</taxon>
        <taxon>Parameciidae</taxon>
        <taxon>Paramecium</taxon>
    </lineage>
</organism>
<name>A0A8S1VAN6_9CILI</name>
<comment type="caution">
    <text evidence="1">The sequence shown here is derived from an EMBL/GenBank/DDBJ whole genome shotgun (WGS) entry which is preliminary data.</text>
</comment>
<sequence>MIRVNRELNVIYSIQPLGLLLNQKTNIQTLKNQIRTHLKGFVTLFFSCRTQNDYLIKVECKEYEKMKGKTVDIIINKDHFGLGVSLQITFSNMMDLLMYKDLIRWVEML</sequence>
<evidence type="ECO:0000313" key="1">
    <source>
        <dbReference type="EMBL" id="CAD8173573.1"/>
    </source>
</evidence>
<protein>
    <submittedName>
        <fullName evidence="1">Uncharacterized protein</fullName>
    </submittedName>
</protein>
<reference evidence="1" key="1">
    <citation type="submission" date="2021-01" db="EMBL/GenBank/DDBJ databases">
        <authorList>
            <consortium name="Genoscope - CEA"/>
            <person name="William W."/>
        </authorList>
    </citation>
    <scope>NUCLEOTIDE SEQUENCE</scope>
</reference>
<dbReference type="Proteomes" id="UP000689195">
    <property type="component" value="Unassembled WGS sequence"/>
</dbReference>
<dbReference type="AlphaFoldDB" id="A0A8S1VAN6"/>
<accession>A0A8S1VAN6</accession>
<keyword evidence="2" id="KW-1185">Reference proteome</keyword>